<keyword evidence="2" id="KW-1185">Reference proteome</keyword>
<sequence>MSSTPTGTAPTGNTKPSLTGARIKQRKGVAKSQAKFEPEVFRDELYKHLESVPSGDWEGYAASLDKAGNTLEYRKYGDQLFELLILGGLLAPGGTFNEDGEAPSPFCVFGAKSDKLEDVKPYIDVIEKMIRRYKFLQKPLEESTLQGILQYINRYEVEQRNKLAIAVALMIQAGLATAGVLSSLQKDHLAKDDLAINFVTLVFRTYLVGQTIDHLGSNLRKGGVKEWQLFFPQTKRSQPDLITSYFKSPEVNLPQVADYWVRRQQKEVKDRTIARLGELVQEEASVSETIDYLKAQMKEASMQPEDFVSLVWEGLMKAVDWGSRSDQIEGLALKEVNKNAPILEPFCPNARAEISLINTIQLFCYTDTRVLKIFPNVLKVLYNRDVISDQAILYWAQKGAKPQGKQHFLKATEPLINFLKEADDEDESDEE</sequence>
<evidence type="ECO:0000313" key="2">
    <source>
        <dbReference type="Proteomes" id="UP000245626"/>
    </source>
</evidence>
<gene>
    <name evidence="1" type="ORF">IE53DRAFT_241082</name>
</gene>
<dbReference type="EMBL" id="KZ820384">
    <property type="protein sequence ID" value="PWN47614.1"/>
    <property type="molecule type" value="Genomic_DNA"/>
</dbReference>
<name>A0ACD0NP79_9BASI</name>
<organism evidence="1 2">
    <name type="scientific">Violaceomyces palustris</name>
    <dbReference type="NCBI Taxonomy" id="1673888"/>
    <lineage>
        <taxon>Eukaryota</taxon>
        <taxon>Fungi</taxon>
        <taxon>Dikarya</taxon>
        <taxon>Basidiomycota</taxon>
        <taxon>Ustilaginomycotina</taxon>
        <taxon>Ustilaginomycetes</taxon>
        <taxon>Violaceomycetales</taxon>
        <taxon>Violaceomycetaceae</taxon>
        <taxon>Violaceomyces</taxon>
    </lineage>
</organism>
<reference evidence="1 2" key="1">
    <citation type="journal article" date="2018" name="Mol. Biol. Evol.">
        <title>Broad Genomic Sampling Reveals a Smut Pathogenic Ancestry of the Fungal Clade Ustilaginomycotina.</title>
        <authorList>
            <person name="Kijpornyongpan T."/>
            <person name="Mondo S.J."/>
            <person name="Barry K."/>
            <person name="Sandor L."/>
            <person name="Lee J."/>
            <person name="Lipzen A."/>
            <person name="Pangilinan J."/>
            <person name="LaButti K."/>
            <person name="Hainaut M."/>
            <person name="Henrissat B."/>
            <person name="Grigoriev I.V."/>
            <person name="Spatafora J.W."/>
            <person name="Aime M.C."/>
        </authorList>
    </citation>
    <scope>NUCLEOTIDE SEQUENCE [LARGE SCALE GENOMIC DNA]</scope>
    <source>
        <strain evidence="1 2">SA 807</strain>
    </source>
</reference>
<accession>A0ACD0NP79</accession>
<dbReference type="Proteomes" id="UP000245626">
    <property type="component" value="Unassembled WGS sequence"/>
</dbReference>
<protein>
    <submittedName>
        <fullName evidence="1">ARM repeat-containing protein</fullName>
    </submittedName>
</protein>
<evidence type="ECO:0000313" key="1">
    <source>
        <dbReference type="EMBL" id="PWN47614.1"/>
    </source>
</evidence>
<proteinExistence type="predicted"/>